<dbReference type="AlphaFoldDB" id="A0A1Y2CEV0"/>
<dbReference type="GO" id="GO:0004114">
    <property type="term" value="F:3',5'-cyclic-nucleotide phosphodiesterase activity"/>
    <property type="evidence" value="ECO:0007669"/>
    <property type="project" value="InterPro"/>
</dbReference>
<feature type="region of interest" description="Disordered" evidence="4">
    <location>
        <begin position="284"/>
        <end position="305"/>
    </location>
</feature>
<feature type="domain" description="PDEase" evidence="6">
    <location>
        <begin position="504"/>
        <end position="710"/>
    </location>
</feature>
<dbReference type="EMBL" id="MCGO01000019">
    <property type="protein sequence ID" value="ORY45590.1"/>
    <property type="molecule type" value="Genomic_DNA"/>
</dbReference>
<dbReference type="PRINTS" id="PR00387">
    <property type="entry name" value="PDIESTERASE1"/>
</dbReference>
<feature type="compositionally biased region" description="Polar residues" evidence="4">
    <location>
        <begin position="18"/>
        <end position="31"/>
    </location>
</feature>
<evidence type="ECO:0000256" key="5">
    <source>
        <dbReference type="SAM" id="Phobius"/>
    </source>
</evidence>
<evidence type="ECO:0000256" key="3">
    <source>
        <dbReference type="PIRSR" id="PIRSR623088-3"/>
    </source>
</evidence>
<comment type="caution">
    <text evidence="7">The sequence shown here is derived from an EMBL/GenBank/DDBJ whole genome shotgun (WGS) entry which is preliminary data.</text>
</comment>
<reference evidence="7 8" key="1">
    <citation type="submission" date="2016-07" db="EMBL/GenBank/DDBJ databases">
        <title>Pervasive Adenine N6-methylation of Active Genes in Fungi.</title>
        <authorList>
            <consortium name="DOE Joint Genome Institute"/>
            <person name="Mondo S.J."/>
            <person name="Dannebaum R.O."/>
            <person name="Kuo R.C."/>
            <person name="Labutti K."/>
            <person name="Haridas S."/>
            <person name="Kuo A."/>
            <person name="Salamov A."/>
            <person name="Ahrendt S.R."/>
            <person name="Lipzen A."/>
            <person name="Sullivan W."/>
            <person name="Andreopoulos W.B."/>
            <person name="Clum A."/>
            <person name="Lindquist E."/>
            <person name="Daum C."/>
            <person name="Ramamoorthy G.K."/>
            <person name="Gryganskyi A."/>
            <person name="Culley D."/>
            <person name="Magnuson J.K."/>
            <person name="James T.Y."/>
            <person name="O'Malley M.A."/>
            <person name="Stajich J.E."/>
            <person name="Spatafora J.W."/>
            <person name="Visel A."/>
            <person name="Grigoriev I.V."/>
        </authorList>
    </citation>
    <scope>NUCLEOTIDE SEQUENCE [LARGE SCALE GENOMIC DNA]</scope>
    <source>
        <strain evidence="7 8">JEL800</strain>
    </source>
</reference>
<name>A0A1Y2CEV0_9FUNG</name>
<dbReference type="Gene3D" id="1.10.1300.10">
    <property type="entry name" value="3'5'-cyclic nucleotide phosphodiesterase, catalytic domain"/>
    <property type="match status" value="2"/>
</dbReference>
<dbReference type="OrthoDB" id="546632at2759"/>
<feature type="binding site" evidence="3">
    <location>
        <position position="627"/>
    </location>
    <ligand>
        <name>Zn(2+)</name>
        <dbReference type="ChEBI" id="CHEBI:29105"/>
        <label>1</label>
    </ligand>
</feature>
<dbReference type="PANTHER" id="PTHR11347">
    <property type="entry name" value="CYCLIC NUCLEOTIDE PHOSPHODIESTERASE"/>
    <property type="match status" value="1"/>
</dbReference>
<feature type="region of interest" description="Disordered" evidence="4">
    <location>
        <begin position="1"/>
        <end position="54"/>
    </location>
</feature>
<dbReference type="Proteomes" id="UP000193642">
    <property type="component" value="Unassembled WGS sequence"/>
</dbReference>
<protein>
    <submittedName>
        <fullName evidence="7">HD-domain/PDEase-like protein</fullName>
    </submittedName>
</protein>
<keyword evidence="5" id="KW-0812">Transmembrane</keyword>
<evidence type="ECO:0000313" key="8">
    <source>
        <dbReference type="Proteomes" id="UP000193642"/>
    </source>
</evidence>
<dbReference type="InterPro" id="IPR002073">
    <property type="entry name" value="PDEase_catalytic_dom"/>
</dbReference>
<keyword evidence="2" id="KW-0378">Hydrolase</keyword>
<evidence type="ECO:0000313" key="7">
    <source>
        <dbReference type="EMBL" id="ORY45590.1"/>
    </source>
</evidence>
<keyword evidence="8" id="KW-1185">Reference proteome</keyword>
<accession>A0A1Y2CEV0</accession>
<feature type="region of interest" description="Disordered" evidence="4">
    <location>
        <begin position="104"/>
        <end position="128"/>
    </location>
</feature>
<keyword evidence="1 3" id="KW-0479">Metal-binding</keyword>
<feature type="transmembrane region" description="Helical" evidence="5">
    <location>
        <begin position="210"/>
        <end position="229"/>
    </location>
</feature>
<dbReference type="InterPro" id="IPR036971">
    <property type="entry name" value="PDEase_catalytic_dom_sf"/>
</dbReference>
<evidence type="ECO:0000256" key="4">
    <source>
        <dbReference type="SAM" id="MobiDB-lite"/>
    </source>
</evidence>
<evidence type="ECO:0000256" key="1">
    <source>
        <dbReference type="ARBA" id="ARBA00022723"/>
    </source>
</evidence>
<dbReference type="STRING" id="329046.A0A1Y2CEV0"/>
<feature type="transmembrane region" description="Helical" evidence="5">
    <location>
        <begin position="236"/>
        <end position="259"/>
    </location>
</feature>
<gene>
    <name evidence="7" type="ORF">BCR33DRAFT_716252</name>
</gene>
<dbReference type="InterPro" id="IPR023088">
    <property type="entry name" value="PDEase"/>
</dbReference>
<feature type="compositionally biased region" description="Basic residues" evidence="4">
    <location>
        <begin position="1"/>
        <end position="10"/>
    </location>
</feature>
<feature type="transmembrane region" description="Helical" evidence="5">
    <location>
        <begin position="187"/>
        <end position="204"/>
    </location>
</feature>
<organism evidence="7 8">
    <name type="scientific">Rhizoclosmatium globosum</name>
    <dbReference type="NCBI Taxonomy" id="329046"/>
    <lineage>
        <taxon>Eukaryota</taxon>
        <taxon>Fungi</taxon>
        <taxon>Fungi incertae sedis</taxon>
        <taxon>Chytridiomycota</taxon>
        <taxon>Chytridiomycota incertae sedis</taxon>
        <taxon>Chytridiomycetes</taxon>
        <taxon>Chytridiales</taxon>
        <taxon>Chytriomycetaceae</taxon>
        <taxon>Rhizoclosmatium</taxon>
    </lineage>
</organism>
<keyword evidence="5" id="KW-0472">Membrane</keyword>
<evidence type="ECO:0000256" key="2">
    <source>
        <dbReference type="ARBA" id="ARBA00022801"/>
    </source>
</evidence>
<dbReference type="PROSITE" id="PS51845">
    <property type="entry name" value="PDEASE_I_2"/>
    <property type="match status" value="1"/>
</dbReference>
<sequence>MELSSKRRRLPPVIRPNPSISPQSNEATTTAPVIATAKQVTSPPQTNRNSINTQQKPIITTMSKHASVASTIASSEHSASFLEPPTPMVGVSNASTPRNLSEVKFGHGGTSPLAKTPTGNSMQSSVQLKSAPAEATSASDDSFEIIRGPIQFEVRRDLLSVWIDDVSLHLVWDYAHFRLFLFRNENTMAPLYLSFIPYTVFHLMLRDAHIIFSLAWFISLMTNNIQIGITTLRRHVIAATLLFIVIYICLILLTSNIFATDVYSATFAPATRIIYRETAPCSSIPKDPLRKPSPQQPAKNHLPIRNPPPWRLLPPLELYIHDYAINLLSRSANAHASKNRTKNENKTAIRAMQEARSLDVDVMESLDYVVQILSSNQLFLPNLDFGAGAVDSDVKTWLTAMIAQNTDSQSLYGAVGLGSLEDSKKGPVITQIPRTMQANDQKIAELLENLDPGILIFAMAAFRKHGFIEVYNLDEQVVQSFFKTIESKYRPLPYHSALHAADMRTNAYLVSTGHPLALRYNDIAVLESHHCATAFEIMINNPGCDIFKRLPADKLKTIRQLIVSMVLATDMSNHFEYIAKFKIKVNGLINNNNSGGGGGGGSGGGALDFNSAQDRQLALNIFIKCGDISNAAKGLEVCKKWAFKIMEEFFKQGDEEKRSGYPCQVGFVDYIVIPLYEALDVFLRAKEYDFEAIRNLETNRDYWKAQQPPS</sequence>
<dbReference type="GO" id="GO:0046872">
    <property type="term" value="F:metal ion binding"/>
    <property type="evidence" value="ECO:0007669"/>
    <property type="project" value="UniProtKB-KW"/>
</dbReference>
<evidence type="ECO:0000259" key="6">
    <source>
        <dbReference type="PROSITE" id="PS51845"/>
    </source>
</evidence>
<feature type="compositionally biased region" description="Polar residues" evidence="4">
    <location>
        <begin position="38"/>
        <end position="54"/>
    </location>
</feature>
<dbReference type="SUPFAM" id="SSF109604">
    <property type="entry name" value="HD-domain/PDEase-like"/>
    <property type="match status" value="1"/>
</dbReference>
<dbReference type="Pfam" id="PF00233">
    <property type="entry name" value="PDEase_I"/>
    <property type="match status" value="1"/>
</dbReference>
<keyword evidence="5" id="KW-1133">Transmembrane helix</keyword>
<feature type="compositionally biased region" description="Polar residues" evidence="4">
    <location>
        <begin position="117"/>
        <end position="128"/>
    </location>
</feature>
<dbReference type="GO" id="GO:0007165">
    <property type="term" value="P:signal transduction"/>
    <property type="evidence" value="ECO:0007669"/>
    <property type="project" value="InterPro"/>
</dbReference>
<proteinExistence type="predicted"/>